<name>A0A565BN82_9BRAS</name>
<dbReference type="InterPro" id="IPR002083">
    <property type="entry name" value="MATH/TRAF_dom"/>
</dbReference>
<keyword evidence="1 2" id="KW-0175">Coiled coil</keyword>
<dbReference type="SUPFAM" id="SSF49599">
    <property type="entry name" value="TRAF domain-like"/>
    <property type="match status" value="1"/>
</dbReference>
<dbReference type="Pfam" id="PF22486">
    <property type="entry name" value="MATH_2"/>
    <property type="match status" value="1"/>
</dbReference>
<keyword evidence="3" id="KW-0472">Membrane</keyword>
<dbReference type="AlphaFoldDB" id="A0A565BN82"/>
<sequence length="283" mass="32121">MSRLATHKAFSLILLVLIGLSFMYLLLQYGHLNLNEPWDHNHLRLSLCVQSPKSLRIGWKRKASFRFDLLNESGKVLYAGTERTIIFCAQIPSWGNPTLPLSKLKEEGFLENNKLIIKVHVKVLEVVHQGKSTENEIFGIGGFEVPFTQVCHVSWLFAKHPDIAVDFRPKVIGVKTAYMNLLIGLMQTLRKSPQSFTEAELNNAQSELNELTEVGFKLDWLKIKLEEVSLERKNALADGSRVQELEERIKNLELTLSDLKVELKIEKAKSAAPAKLLSFCDIL</sequence>
<dbReference type="Proteomes" id="UP000489600">
    <property type="component" value="Unassembled WGS sequence"/>
</dbReference>
<evidence type="ECO:0000256" key="3">
    <source>
        <dbReference type="SAM" id="Phobius"/>
    </source>
</evidence>
<protein>
    <recommendedName>
        <fullName evidence="4">MATH domain-containing protein</fullName>
    </recommendedName>
</protein>
<accession>A0A565BN82</accession>
<dbReference type="PANTHER" id="PTHR46236:SF12">
    <property type="entry name" value="MATH DOMAIN-CONTAINING PROTEIN"/>
    <property type="match status" value="1"/>
</dbReference>
<evidence type="ECO:0000256" key="2">
    <source>
        <dbReference type="SAM" id="Coils"/>
    </source>
</evidence>
<feature type="domain" description="MATH" evidence="4">
    <location>
        <begin position="32"/>
        <end position="121"/>
    </location>
</feature>
<evidence type="ECO:0000256" key="1">
    <source>
        <dbReference type="ARBA" id="ARBA00023054"/>
    </source>
</evidence>
<evidence type="ECO:0000313" key="5">
    <source>
        <dbReference type="EMBL" id="VVB03113.1"/>
    </source>
</evidence>
<dbReference type="EMBL" id="CABITT030000004">
    <property type="protein sequence ID" value="VVB03113.1"/>
    <property type="molecule type" value="Genomic_DNA"/>
</dbReference>
<dbReference type="Gene3D" id="2.60.210.10">
    <property type="entry name" value="Apoptosis, Tumor Necrosis Factor Receptor Associated Protein 2, Chain A"/>
    <property type="match status" value="1"/>
</dbReference>
<proteinExistence type="predicted"/>
<keyword evidence="3" id="KW-1133">Transmembrane helix</keyword>
<feature type="transmembrane region" description="Helical" evidence="3">
    <location>
        <begin position="9"/>
        <end position="27"/>
    </location>
</feature>
<dbReference type="CDD" id="cd00121">
    <property type="entry name" value="MATH"/>
    <property type="match status" value="1"/>
</dbReference>
<dbReference type="InterPro" id="IPR050804">
    <property type="entry name" value="MCC"/>
</dbReference>
<evidence type="ECO:0000313" key="6">
    <source>
        <dbReference type="Proteomes" id="UP000489600"/>
    </source>
</evidence>
<dbReference type="InterPro" id="IPR008974">
    <property type="entry name" value="TRAF-like"/>
</dbReference>
<dbReference type="PANTHER" id="PTHR46236">
    <property type="entry name" value="TRAF-LIKE SUPERFAMILY PROTEIN"/>
    <property type="match status" value="1"/>
</dbReference>
<dbReference type="OrthoDB" id="1106551at2759"/>
<evidence type="ECO:0000259" key="4">
    <source>
        <dbReference type="Pfam" id="PF22486"/>
    </source>
</evidence>
<reference evidence="5" key="1">
    <citation type="submission" date="2019-07" db="EMBL/GenBank/DDBJ databases">
        <authorList>
            <person name="Dittberner H."/>
        </authorList>
    </citation>
    <scope>NUCLEOTIDE SEQUENCE [LARGE SCALE GENOMIC DNA]</scope>
</reference>
<keyword evidence="3" id="KW-0812">Transmembrane</keyword>
<comment type="caution">
    <text evidence="5">The sequence shown here is derived from an EMBL/GenBank/DDBJ whole genome shotgun (WGS) entry which is preliminary data.</text>
</comment>
<keyword evidence="6" id="KW-1185">Reference proteome</keyword>
<gene>
    <name evidence="5" type="ORF">ANE_LOCUS13557</name>
</gene>
<feature type="coiled-coil region" evidence="2">
    <location>
        <begin position="242"/>
        <end position="269"/>
    </location>
</feature>
<organism evidence="5 6">
    <name type="scientific">Arabis nemorensis</name>
    <dbReference type="NCBI Taxonomy" id="586526"/>
    <lineage>
        <taxon>Eukaryota</taxon>
        <taxon>Viridiplantae</taxon>
        <taxon>Streptophyta</taxon>
        <taxon>Embryophyta</taxon>
        <taxon>Tracheophyta</taxon>
        <taxon>Spermatophyta</taxon>
        <taxon>Magnoliopsida</taxon>
        <taxon>eudicotyledons</taxon>
        <taxon>Gunneridae</taxon>
        <taxon>Pentapetalae</taxon>
        <taxon>rosids</taxon>
        <taxon>malvids</taxon>
        <taxon>Brassicales</taxon>
        <taxon>Brassicaceae</taxon>
        <taxon>Arabideae</taxon>
        <taxon>Arabis</taxon>
    </lineage>
</organism>